<dbReference type="GO" id="GO:0003677">
    <property type="term" value="F:DNA binding"/>
    <property type="evidence" value="ECO:0007669"/>
    <property type="project" value="UniProtKB-KW"/>
</dbReference>
<dbReference type="InterPro" id="IPR010982">
    <property type="entry name" value="Lambda_DNA-bd_dom_sf"/>
</dbReference>
<gene>
    <name evidence="3" type="ORF">AWC04_02565</name>
</gene>
<dbReference type="Pfam" id="PF01381">
    <property type="entry name" value="HTH_3"/>
    <property type="match status" value="1"/>
</dbReference>
<dbReference type="PROSITE" id="PS50943">
    <property type="entry name" value="HTH_CROC1"/>
    <property type="match status" value="1"/>
</dbReference>
<feature type="domain" description="HTH cro/C1-type" evidence="2">
    <location>
        <begin position="15"/>
        <end position="69"/>
    </location>
</feature>
<keyword evidence="4" id="KW-1185">Reference proteome</keyword>
<reference evidence="3 4" key="1">
    <citation type="submission" date="2016-01" db="EMBL/GenBank/DDBJ databases">
        <title>The new phylogeny of the genus Mycobacterium.</title>
        <authorList>
            <person name="Tarcisio F."/>
            <person name="Conor M."/>
            <person name="Antonella G."/>
            <person name="Elisabetta G."/>
            <person name="Giulia F.S."/>
            <person name="Sara T."/>
            <person name="Anna F."/>
            <person name="Clotilde B."/>
            <person name="Roberto B."/>
            <person name="Veronica D.S."/>
            <person name="Fabio R."/>
            <person name="Monica P."/>
            <person name="Olivier J."/>
            <person name="Enrico T."/>
            <person name="Nicola S."/>
        </authorList>
    </citation>
    <scope>NUCLEOTIDE SEQUENCE [LARGE SCALE GENOMIC DNA]</scope>
    <source>
        <strain evidence="3 4">DSM 44179</strain>
    </source>
</reference>
<name>A0A1X1RKA6_MYCFA</name>
<dbReference type="InterPro" id="IPR050807">
    <property type="entry name" value="TransReg_Diox_bact_type"/>
</dbReference>
<protein>
    <recommendedName>
        <fullName evidence="2">HTH cro/C1-type domain-containing protein</fullName>
    </recommendedName>
</protein>
<evidence type="ECO:0000313" key="4">
    <source>
        <dbReference type="Proteomes" id="UP000193484"/>
    </source>
</evidence>
<proteinExistence type="predicted"/>
<dbReference type="CDD" id="cd00093">
    <property type="entry name" value="HTH_XRE"/>
    <property type="match status" value="1"/>
</dbReference>
<dbReference type="Proteomes" id="UP000193484">
    <property type="component" value="Unassembled WGS sequence"/>
</dbReference>
<dbReference type="InterPro" id="IPR001387">
    <property type="entry name" value="Cro/C1-type_HTH"/>
</dbReference>
<keyword evidence="1" id="KW-0238">DNA-binding</keyword>
<evidence type="ECO:0000259" key="2">
    <source>
        <dbReference type="PROSITE" id="PS50943"/>
    </source>
</evidence>
<dbReference type="PANTHER" id="PTHR46797:SF1">
    <property type="entry name" value="METHYLPHOSPHONATE SYNTHASE"/>
    <property type="match status" value="1"/>
</dbReference>
<dbReference type="GO" id="GO:0005829">
    <property type="term" value="C:cytosol"/>
    <property type="evidence" value="ECO:0007669"/>
    <property type="project" value="TreeGrafter"/>
</dbReference>
<dbReference type="GO" id="GO:0003700">
    <property type="term" value="F:DNA-binding transcription factor activity"/>
    <property type="evidence" value="ECO:0007669"/>
    <property type="project" value="TreeGrafter"/>
</dbReference>
<dbReference type="EMBL" id="LQOJ01000017">
    <property type="protein sequence ID" value="ORV08066.1"/>
    <property type="molecule type" value="Genomic_DNA"/>
</dbReference>
<evidence type="ECO:0000256" key="1">
    <source>
        <dbReference type="ARBA" id="ARBA00023125"/>
    </source>
</evidence>
<organism evidence="3 4">
    <name type="scientific">Mycolicibacterium fallax</name>
    <name type="common">Mycobacterium fallax</name>
    <dbReference type="NCBI Taxonomy" id="1793"/>
    <lineage>
        <taxon>Bacteria</taxon>
        <taxon>Bacillati</taxon>
        <taxon>Actinomycetota</taxon>
        <taxon>Actinomycetes</taxon>
        <taxon>Mycobacteriales</taxon>
        <taxon>Mycobacteriaceae</taxon>
        <taxon>Mycolicibacterium</taxon>
    </lineage>
</organism>
<dbReference type="SMART" id="SM00530">
    <property type="entry name" value="HTH_XRE"/>
    <property type="match status" value="1"/>
</dbReference>
<accession>A0A1X1RKA6</accession>
<dbReference type="PANTHER" id="PTHR46797">
    <property type="entry name" value="HTH-TYPE TRANSCRIPTIONAL REGULATOR"/>
    <property type="match status" value="1"/>
</dbReference>
<sequence length="73" mass="7851">MVDAEAVLEHVAARIAARRKALGLTQADLASRAGMDRTFLNRVEKGQRNPTLVMLVRVAHGLNTTVGSLVEAL</sequence>
<dbReference type="OrthoDB" id="9794834at2"/>
<evidence type="ECO:0000313" key="3">
    <source>
        <dbReference type="EMBL" id="ORV08066.1"/>
    </source>
</evidence>
<comment type="caution">
    <text evidence="3">The sequence shown here is derived from an EMBL/GenBank/DDBJ whole genome shotgun (WGS) entry which is preliminary data.</text>
</comment>
<dbReference type="Gene3D" id="1.10.260.40">
    <property type="entry name" value="lambda repressor-like DNA-binding domains"/>
    <property type="match status" value="1"/>
</dbReference>
<dbReference type="STRING" id="1793.AWC04_02565"/>
<dbReference type="SUPFAM" id="SSF47413">
    <property type="entry name" value="lambda repressor-like DNA-binding domains"/>
    <property type="match status" value="1"/>
</dbReference>
<dbReference type="AlphaFoldDB" id="A0A1X1RKA6"/>